<dbReference type="Proteomes" id="UP000184465">
    <property type="component" value="Unassembled WGS sequence"/>
</dbReference>
<protein>
    <submittedName>
        <fullName evidence="1">Uncharacterized protein</fullName>
    </submittedName>
</protein>
<gene>
    <name evidence="1" type="ORF">SAMN02745912_02634</name>
</gene>
<dbReference type="STRING" id="1121301.SAMN02745912_02634"/>
<reference evidence="1 2" key="1">
    <citation type="submission" date="2016-11" db="EMBL/GenBank/DDBJ databases">
        <authorList>
            <person name="Jaros S."/>
            <person name="Januszkiewicz K."/>
            <person name="Wedrychowicz H."/>
        </authorList>
    </citation>
    <scope>NUCLEOTIDE SEQUENCE [LARGE SCALE GENOMIC DNA]</scope>
    <source>
        <strain evidence="1 2">DSM 15212</strain>
    </source>
</reference>
<proteinExistence type="predicted"/>
<accession>A0A1M6QML4</accession>
<dbReference type="AlphaFoldDB" id="A0A1M6QML4"/>
<sequence>MFKKKRFISFTIFLIGLSIISSIITYKIVIDRTTKKTVLTSDSENLNNIKKLSMSKPKEDRESQLSINEIFQNIEKVSVKKNIQLSQALDLEDKDKDIVVACFKALQKSEYSKDKFTKENFDFHSYDYEINLKSKNIVIGLYYESGYIIVNILQGKEGIKNIYKVDKKEFQDFMEILEDIYLNRLLEVILYPLPQEIYINAKDENAVYVARRKEIKNLISKFKIIEIGDQENLVGIPTRYPSYDITIKRNNYEQKFHFINEEFMIINTPIFYLYCKYDKELWDFIVDKLPQENTAKENELKFLMKSEKVVVKDLQGIYDLENHTYYNIELPRQILRSNLKRVGKSNQIVFNEDLKFVLKFYVDGQSKEVLIYNNYIVYGESLYYSKNIGENIRSSLMVP</sequence>
<dbReference type="RefSeq" id="WP_073150876.1">
    <property type="nucleotide sequence ID" value="NZ_FRAG01000036.1"/>
</dbReference>
<name>A0A1M6QML4_PARC5</name>
<evidence type="ECO:0000313" key="2">
    <source>
        <dbReference type="Proteomes" id="UP000184465"/>
    </source>
</evidence>
<evidence type="ECO:0000313" key="1">
    <source>
        <dbReference type="EMBL" id="SHK21313.1"/>
    </source>
</evidence>
<keyword evidence="2" id="KW-1185">Reference proteome</keyword>
<dbReference type="EMBL" id="FRAG01000036">
    <property type="protein sequence ID" value="SHK21313.1"/>
    <property type="molecule type" value="Genomic_DNA"/>
</dbReference>
<organism evidence="1 2">
    <name type="scientific">Paramaledivibacter caminithermalis (strain DSM 15212 / CIP 107654 / DViRD3)</name>
    <name type="common">Clostridium caminithermale</name>
    <dbReference type="NCBI Taxonomy" id="1121301"/>
    <lineage>
        <taxon>Bacteria</taxon>
        <taxon>Bacillati</taxon>
        <taxon>Bacillota</taxon>
        <taxon>Clostridia</taxon>
        <taxon>Peptostreptococcales</taxon>
        <taxon>Caminicellaceae</taxon>
        <taxon>Paramaledivibacter</taxon>
    </lineage>
</organism>